<dbReference type="EMBL" id="REFV01000001">
    <property type="protein sequence ID" value="RMB64146.1"/>
    <property type="molecule type" value="Genomic_DNA"/>
</dbReference>
<gene>
    <name evidence="3" type="ORF">EAX61_01855</name>
</gene>
<reference evidence="3 4" key="1">
    <citation type="submission" date="2018-10" db="EMBL/GenBank/DDBJ databases">
        <title>Dokdonia luteus sp. nov., isolated from sea water.</title>
        <authorList>
            <person name="Zhou L.Y."/>
            <person name="Du Z.J."/>
        </authorList>
    </citation>
    <scope>NUCLEOTIDE SEQUENCE [LARGE SCALE GENOMIC DNA]</scope>
    <source>
        <strain evidence="3 4">SH27</strain>
    </source>
</reference>
<protein>
    <recommendedName>
        <fullName evidence="5">DUF4890 domain-containing protein</fullName>
    </recommendedName>
</protein>
<organism evidence="3 4">
    <name type="scientific">Dokdonia sinensis</name>
    <dbReference type="NCBI Taxonomy" id="2479847"/>
    <lineage>
        <taxon>Bacteria</taxon>
        <taxon>Pseudomonadati</taxon>
        <taxon>Bacteroidota</taxon>
        <taxon>Flavobacteriia</taxon>
        <taxon>Flavobacteriales</taxon>
        <taxon>Flavobacteriaceae</taxon>
        <taxon>Dokdonia</taxon>
    </lineage>
</organism>
<comment type="caution">
    <text evidence="3">The sequence shown here is derived from an EMBL/GenBank/DDBJ whole genome shotgun (WGS) entry which is preliminary data.</text>
</comment>
<evidence type="ECO:0000313" key="3">
    <source>
        <dbReference type="EMBL" id="RMB64146.1"/>
    </source>
</evidence>
<accession>A0A3M0H385</accession>
<evidence type="ECO:0008006" key="5">
    <source>
        <dbReference type="Google" id="ProtNLM"/>
    </source>
</evidence>
<evidence type="ECO:0000313" key="4">
    <source>
        <dbReference type="Proteomes" id="UP000281985"/>
    </source>
</evidence>
<feature type="coiled-coil region" evidence="1">
    <location>
        <begin position="19"/>
        <end position="46"/>
    </location>
</feature>
<name>A0A3M0H385_9FLAO</name>
<feature type="signal peptide" evidence="2">
    <location>
        <begin position="1"/>
        <end position="22"/>
    </location>
</feature>
<dbReference type="Proteomes" id="UP000281985">
    <property type="component" value="Unassembled WGS sequence"/>
</dbReference>
<evidence type="ECO:0000256" key="2">
    <source>
        <dbReference type="SAM" id="SignalP"/>
    </source>
</evidence>
<dbReference type="OrthoDB" id="1448514at2"/>
<proteinExistence type="predicted"/>
<dbReference type="RefSeq" id="WP_121915942.1">
    <property type="nucleotide sequence ID" value="NZ_REFV01000001.1"/>
</dbReference>
<keyword evidence="4" id="KW-1185">Reference proteome</keyword>
<dbReference type="AlphaFoldDB" id="A0A3M0H385"/>
<sequence>MKKIFVTLVLLVAFTLSGTAQNKKLLEKANEKVEALNKEITSQDKSLALTDIQKEQISEAHLARLTESKALRKSGAEKADIKAVNKKYNQKIYKEILTKKQLKARRAGKKNDEDNDDDNK</sequence>
<keyword evidence="2" id="KW-0732">Signal</keyword>
<feature type="chain" id="PRO_5018160091" description="DUF4890 domain-containing protein" evidence="2">
    <location>
        <begin position="23"/>
        <end position="120"/>
    </location>
</feature>
<keyword evidence="1" id="KW-0175">Coiled coil</keyword>
<evidence type="ECO:0000256" key="1">
    <source>
        <dbReference type="SAM" id="Coils"/>
    </source>
</evidence>